<keyword evidence="2" id="KW-1185">Reference proteome</keyword>
<proteinExistence type="predicted"/>
<reference evidence="1" key="2">
    <citation type="journal article" date="2022" name="Nat. Microbiol.">
        <title>RNA viromes from terrestrial sites across China expand environmental viral diversity.</title>
        <authorList>
            <person name="Chiapello M."/>
            <person name="Rodriguez-Romero J."/>
            <person name="Ayllon M.A."/>
            <person name="Turina M."/>
        </authorList>
    </citation>
    <scope>NUCLEOTIDE SEQUENCE</scope>
    <source>
        <strain evidence="1">105-k141_213794</strain>
    </source>
</reference>
<sequence length="380" mass="43171">MRYRELSFTRPPIGFRDFYSAGVFVNRELDQAVEVYFKHMTDEGHGKGQENPLHLDQFRGKIQPFNGTANGLYTQRCDYVNCLHGAFEQWHPDHLDITAPLSDGEYATQLLARTNPNRYALNGPVSVLELRDLPRMVKLAGDSILKNAAGGYLSWQFGWKPLLSDLRKLLDFNHLVDKKVGELEALSKAGGLHRKRTFGPGRGNSLVERDTHTDNILCLDFFGVRCFLDYRRTTHLEKWGTTKWYPLFPLPKDAASKRRLAKQIVFGLELSPANIWEAMPWSWLIDWYSNVGDYLSIYNNVVLVTHTPVCIMTRSTTQATFARTDHVTEIDGGNGSWTYQTKIRSIVSPTLNFGAPPFLTDRQLSILGSLAILRLPGGRH</sequence>
<accession>A0ABY3STT3</accession>
<evidence type="ECO:0000313" key="2">
    <source>
        <dbReference type="Proteomes" id="UP001060008"/>
    </source>
</evidence>
<dbReference type="EMBL" id="MZ679595">
    <property type="protein sequence ID" value="UJQ85230.1"/>
    <property type="molecule type" value="Genomic_RNA"/>
</dbReference>
<dbReference type="Proteomes" id="UP001060008">
    <property type="component" value="Segment"/>
</dbReference>
<protein>
    <submittedName>
        <fullName evidence="1">Maturation protein</fullName>
    </submittedName>
</protein>
<organism evidence="1 2">
    <name type="scientific">Leviviridae sp</name>
    <dbReference type="NCBI Taxonomy" id="2027243"/>
    <lineage>
        <taxon>Viruses</taxon>
        <taxon>Riboviria</taxon>
        <taxon>Orthornavirae</taxon>
        <taxon>Lenarviricota</taxon>
        <taxon>Leviviricetes</taxon>
        <taxon>Norzivirales</taxon>
        <taxon>Fiersviridae</taxon>
    </lineage>
</organism>
<reference evidence="1" key="1">
    <citation type="submission" date="2021-05" db="EMBL/GenBank/DDBJ databases">
        <authorList>
            <person name="Chen Y.-M."/>
            <person name="Zhang Y.-Z."/>
        </authorList>
    </citation>
    <scope>NUCLEOTIDE SEQUENCE</scope>
    <source>
        <strain evidence="1">105-k141_213794</strain>
    </source>
</reference>
<name>A0ABY3STT3_9VIRU</name>
<evidence type="ECO:0000313" key="1">
    <source>
        <dbReference type="EMBL" id="UJQ85230.1"/>
    </source>
</evidence>